<dbReference type="Gene3D" id="3.90.230.10">
    <property type="entry name" value="Creatinase/methionine aminopeptidase superfamily"/>
    <property type="match status" value="1"/>
</dbReference>
<evidence type="ECO:0000313" key="3">
    <source>
        <dbReference type="Proteomes" id="UP001151760"/>
    </source>
</evidence>
<feature type="domain" description="Peptidase M24" evidence="1">
    <location>
        <begin position="99"/>
        <end position="199"/>
    </location>
</feature>
<name>A0ABQ5A096_9ASTR</name>
<comment type="caution">
    <text evidence="2">The sequence shown here is derived from an EMBL/GenBank/DDBJ whole genome shotgun (WGS) entry which is preliminary data.</text>
</comment>
<gene>
    <name evidence="2" type="ORF">Tco_0802962</name>
</gene>
<dbReference type="SUPFAM" id="SSF55920">
    <property type="entry name" value="Creatinase/aminopeptidase"/>
    <property type="match status" value="1"/>
</dbReference>
<dbReference type="PRINTS" id="PR00599">
    <property type="entry name" value="MAPEPTIDASE"/>
</dbReference>
<reference evidence="2" key="1">
    <citation type="journal article" date="2022" name="Int. J. Mol. Sci.">
        <title>Draft Genome of Tanacetum Coccineum: Genomic Comparison of Closely Related Tanacetum-Family Plants.</title>
        <authorList>
            <person name="Yamashiro T."/>
            <person name="Shiraishi A."/>
            <person name="Nakayama K."/>
            <person name="Satake H."/>
        </authorList>
    </citation>
    <scope>NUCLEOTIDE SEQUENCE</scope>
</reference>
<evidence type="ECO:0000259" key="1">
    <source>
        <dbReference type="Pfam" id="PF00557"/>
    </source>
</evidence>
<organism evidence="2 3">
    <name type="scientific">Tanacetum coccineum</name>
    <dbReference type="NCBI Taxonomy" id="301880"/>
    <lineage>
        <taxon>Eukaryota</taxon>
        <taxon>Viridiplantae</taxon>
        <taxon>Streptophyta</taxon>
        <taxon>Embryophyta</taxon>
        <taxon>Tracheophyta</taxon>
        <taxon>Spermatophyta</taxon>
        <taxon>Magnoliopsida</taxon>
        <taxon>eudicotyledons</taxon>
        <taxon>Gunneridae</taxon>
        <taxon>Pentapetalae</taxon>
        <taxon>asterids</taxon>
        <taxon>campanulids</taxon>
        <taxon>Asterales</taxon>
        <taxon>Asteraceae</taxon>
        <taxon>Asteroideae</taxon>
        <taxon>Anthemideae</taxon>
        <taxon>Anthemidinae</taxon>
        <taxon>Tanacetum</taxon>
    </lineage>
</organism>
<keyword evidence="2" id="KW-0645">Protease</keyword>
<sequence length="208" mass="23412">MILLPPSSAKSATISCWFRWFQVVPVRDIGCWSGWRFQEGCICRYKGSMIDDVPRIFEAVFQCTLEVESSSLTEPLWDAPQVVTCNDYHREVAVEYGWEIAREVLDAGTRVVRVGVTTDEIDAMVHEASITTGISVNEVMCHGIPDGRKLEDGDIVNIDVSIYYKGVHGDLNETYFVGNVNEASQQLVKCTYECMEKSIVIGKYCYLS</sequence>
<reference evidence="2" key="2">
    <citation type="submission" date="2022-01" db="EMBL/GenBank/DDBJ databases">
        <authorList>
            <person name="Yamashiro T."/>
            <person name="Shiraishi A."/>
            <person name="Satake H."/>
            <person name="Nakayama K."/>
        </authorList>
    </citation>
    <scope>NUCLEOTIDE SEQUENCE</scope>
</reference>
<dbReference type="InterPro" id="IPR001714">
    <property type="entry name" value="Pept_M24_MAP"/>
</dbReference>
<protein>
    <submittedName>
        <fullName evidence="2">Methionine aminopeptidase 1A</fullName>
    </submittedName>
</protein>
<evidence type="ECO:0000313" key="2">
    <source>
        <dbReference type="EMBL" id="GJS95994.1"/>
    </source>
</evidence>
<dbReference type="EMBL" id="BQNB010011853">
    <property type="protein sequence ID" value="GJS95994.1"/>
    <property type="molecule type" value="Genomic_DNA"/>
</dbReference>
<dbReference type="GO" id="GO:0004177">
    <property type="term" value="F:aminopeptidase activity"/>
    <property type="evidence" value="ECO:0007669"/>
    <property type="project" value="UniProtKB-KW"/>
</dbReference>
<keyword evidence="3" id="KW-1185">Reference proteome</keyword>
<dbReference type="Pfam" id="PF00557">
    <property type="entry name" value="Peptidase_M24"/>
    <property type="match status" value="1"/>
</dbReference>
<dbReference type="PANTHER" id="PTHR43330">
    <property type="entry name" value="METHIONINE AMINOPEPTIDASE"/>
    <property type="match status" value="1"/>
</dbReference>
<keyword evidence="2" id="KW-0378">Hydrolase</keyword>
<dbReference type="InterPro" id="IPR036005">
    <property type="entry name" value="Creatinase/aminopeptidase-like"/>
</dbReference>
<dbReference type="Proteomes" id="UP001151760">
    <property type="component" value="Unassembled WGS sequence"/>
</dbReference>
<proteinExistence type="predicted"/>
<keyword evidence="2" id="KW-0031">Aminopeptidase</keyword>
<accession>A0ABQ5A096</accession>
<dbReference type="InterPro" id="IPR000994">
    <property type="entry name" value="Pept_M24"/>
</dbReference>
<dbReference type="PANTHER" id="PTHR43330:SF7">
    <property type="entry name" value="METHIONINE AMINOPEPTIDASE 1"/>
    <property type="match status" value="1"/>
</dbReference>